<dbReference type="EMBL" id="NQVE01000194">
    <property type="protein sequence ID" value="RAL40373.1"/>
    <property type="molecule type" value="Genomic_DNA"/>
</dbReference>
<evidence type="ECO:0000313" key="2">
    <source>
        <dbReference type="EMBL" id="RAL40373.1"/>
    </source>
</evidence>
<feature type="region of interest" description="Disordered" evidence="1">
    <location>
        <begin position="1"/>
        <end position="22"/>
    </location>
</feature>
<evidence type="ECO:0000313" key="3">
    <source>
        <dbReference type="Proteomes" id="UP000249390"/>
    </source>
</evidence>
<organism evidence="2 3">
    <name type="scientific">Cuscuta australis</name>
    <dbReference type="NCBI Taxonomy" id="267555"/>
    <lineage>
        <taxon>Eukaryota</taxon>
        <taxon>Viridiplantae</taxon>
        <taxon>Streptophyta</taxon>
        <taxon>Embryophyta</taxon>
        <taxon>Tracheophyta</taxon>
        <taxon>Spermatophyta</taxon>
        <taxon>Magnoliopsida</taxon>
        <taxon>eudicotyledons</taxon>
        <taxon>Gunneridae</taxon>
        <taxon>Pentapetalae</taxon>
        <taxon>asterids</taxon>
        <taxon>lamiids</taxon>
        <taxon>Solanales</taxon>
        <taxon>Convolvulaceae</taxon>
        <taxon>Cuscuteae</taxon>
        <taxon>Cuscuta</taxon>
        <taxon>Cuscuta subgen. Grammica</taxon>
        <taxon>Cuscuta sect. Cleistogrammica</taxon>
    </lineage>
</organism>
<dbReference type="AlphaFoldDB" id="A0A328D8Q3"/>
<gene>
    <name evidence="2" type="ORF">DM860_006443</name>
</gene>
<name>A0A328D8Q3_9ASTE</name>
<evidence type="ECO:0000256" key="1">
    <source>
        <dbReference type="SAM" id="MobiDB-lite"/>
    </source>
</evidence>
<dbReference type="Proteomes" id="UP000249390">
    <property type="component" value="Unassembled WGS sequence"/>
</dbReference>
<dbReference type="InterPro" id="IPR009291">
    <property type="entry name" value="Vps62"/>
</dbReference>
<dbReference type="PANTHER" id="PTHR48152">
    <property type="entry name" value="F1C9.34 PROTEIN"/>
    <property type="match status" value="1"/>
</dbReference>
<dbReference type="PANTHER" id="PTHR48152:SF3">
    <property type="entry name" value="DUF946 FAMILY PROTEIN (DUF946)"/>
    <property type="match status" value="1"/>
</dbReference>
<sequence>MGNRFSAASSSSKKEAQERSSLPIHKVFKLPSSLPPWPSSSSSSSSGGGGGFGSGHIDLGGLQVCQISTFNPVWSTYDGGPDNLGATVFEPSSLPDGYSILGYYAQPNNEPLFGWVLVGRDISPAGGVVLRQPSDYALVWTSESLKISQTKPAYVWVPVPPEGYRAVGHVVTTSPEKPPADRVMCVRADFTEECETETWVWSPGKSSSDPNGFNLYLLRPRNNRGTKGLGVSVGTFAAAHNNNNKTTTLSSLSCMKNNNSTPFSSMPNLVQIKALFQQYSPVLYFHPKETYLPSSVNWFFANGSALYKRGDESNPVPVHPDGANLPRGSGSDDGTYWLDLPPGEPARDVVKKGDLESSEVYLHVKPMLGGTFTDVVVWVFYPFNGPATAKVGPVDVPLGRTGEHVGDWEHLTLRISNFDGVLYRMYFSAHSGGAWVDARRLEFLEGGGNKPAAYASCNGHANYSKPGAVLQGLGDEVGLRNDTAKGGLVLDCGRKYTVVAAEGVAEPPWLNYAGKWGPVIRYSAGREAEAVKGALRGSLKGKFESVVDLLPAEVYGEEGPTGPKLKDSWTGDEK</sequence>
<dbReference type="Pfam" id="PF06101">
    <property type="entry name" value="Vps62"/>
    <property type="match status" value="1"/>
</dbReference>
<comment type="caution">
    <text evidence="2">The sequence shown here is derived from an EMBL/GenBank/DDBJ whole genome shotgun (WGS) entry which is preliminary data.</text>
</comment>
<keyword evidence="3" id="KW-1185">Reference proteome</keyword>
<feature type="compositionally biased region" description="Low complexity" evidence="1">
    <location>
        <begin position="1"/>
        <end position="11"/>
    </location>
</feature>
<reference evidence="2 3" key="1">
    <citation type="submission" date="2018-06" db="EMBL/GenBank/DDBJ databases">
        <title>The Genome of Cuscuta australis (Dodder) Provides Insight into the Evolution of Plant Parasitism.</title>
        <authorList>
            <person name="Liu H."/>
        </authorList>
    </citation>
    <scope>NUCLEOTIDE SEQUENCE [LARGE SCALE GENOMIC DNA]</scope>
    <source>
        <strain evidence="3">cv. Yunnan</strain>
        <tissue evidence="2">Vines</tissue>
    </source>
</reference>
<accession>A0A328D8Q3</accession>
<protein>
    <recommendedName>
        <fullName evidence="4">DUF946 domain-containing protein</fullName>
    </recommendedName>
</protein>
<proteinExistence type="predicted"/>
<evidence type="ECO:0008006" key="4">
    <source>
        <dbReference type="Google" id="ProtNLM"/>
    </source>
</evidence>